<dbReference type="AlphaFoldDB" id="A0A328XXG8"/>
<comment type="caution">
    <text evidence="2">The sequence shown here is derived from an EMBL/GenBank/DDBJ whole genome shotgun (WGS) entry which is preliminary data.</text>
</comment>
<dbReference type="Proteomes" id="UP000249700">
    <property type="component" value="Unassembled WGS sequence"/>
</dbReference>
<dbReference type="GO" id="GO:0044010">
    <property type="term" value="P:single-species biofilm formation"/>
    <property type="evidence" value="ECO:0007669"/>
    <property type="project" value="TreeGrafter"/>
</dbReference>
<dbReference type="Gene3D" id="1.20.1440.40">
    <property type="entry name" value="YqcC-like"/>
    <property type="match status" value="1"/>
</dbReference>
<reference evidence="2 3" key="1">
    <citation type="submission" date="2018-06" db="EMBL/GenBank/DDBJ databases">
        <title>Comparative analysis of microorganisms from saline springs in Andes Mountain Range, Colombia.</title>
        <authorList>
            <person name="Rubin E."/>
        </authorList>
    </citation>
    <scope>NUCLEOTIDE SEQUENCE [LARGE SCALE GENOMIC DNA]</scope>
    <source>
        <strain evidence="2 3">USBA-857</strain>
    </source>
</reference>
<dbReference type="RefSeq" id="WP_112054593.1">
    <property type="nucleotide sequence ID" value="NZ_QLSX01000004.1"/>
</dbReference>
<name>A0A328XXG8_9GAMM</name>
<dbReference type="SUPFAM" id="SSF158452">
    <property type="entry name" value="YqcC-like"/>
    <property type="match status" value="1"/>
</dbReference>
<proteinExistence type="predicted"/>
<evidence type="ECO:0000259" key="1">
    <source>
        <dbReference type="Pfam" id="PF04287"/>
    </source>
</evidence>
<dbReference type="EMBL" id="QLSX01000004">
    <property type="protein sequence ID" value="RAR62140.1"/>
    <property type="molecule type" value="Genomic_DNA"/>
</dbReference>
<feature type="domain" description="YqcC-like" evidence="1">
    <location>
        <begin position="7"/>
        <end position="101"/>
    </location>
</feature>
<dbReference type="PANTHER" id="PTHR39586:SF1">
    <property type="entry name" value="CYTOPLASMIC PROTEIN"/>
    <property type="match status" value="1"/>
</dbReference>
<evidence type="ECO:0000313" key="2">
    <source>
        <dbReference type="EMBL" id="RAR62140.1"/>
    </source>
</evidence>
<protein>
    <submittedName>
        <fullName evidence="2">Uncharacterized protein YqcC (DUF446 family)</fullName>
    </submittedName>
</protein>
<organism evidence="2 3">
    <name type="scientific">Onishia taeanensis</name>
    <dbReference type="NCBI Taxonomy" id="284577"/>
    <lineage>
        <taxon>Bacteria</taxon>
        <taxon>Pseudomonadati</taxon>
        <taxon>Pseudomonadota</taxon>
        <taxon>Gammaproteobacteria</taxon>
        <taxon>Oceanospirillales</taxon>
        <taxon>Halomonadaceae</taxon>
        <taxon>Onishia</taxon>
    </lineage>
</organism>
<sequence>MSVHQQLDEAVRRLEATLKASDLWRVEEPSTEAMASQQPFCVDSMSLPQWLRFVFIARLDAMIAAQAALPASCNVAPAADVYLKQEQARAGDRLLVVKAIEEVDQVINEAS</sequence>
<accession>A0A328XXG8</accession>
<dbReference type="InterPro" id="IPR036814">
    <property type="entry name" value="YqcC-like_sf"/>
</dbReference>
<dbReference type="InterPro" id="IPR023376">
    <property type="entry name" value="YqcC-like_dom"/>
</dbReference>
<dbReference type="PANTHER" id="PTHR39586">
    <property type="entry name" value="CYTOPLASMIC PROTEIN-RELATED"/>
    <property type="match status" value="1"/>
</dbReference>
<gene>
    <name evidence="2" type="ORF">BCL93_104117</name>
</gene>
<dbReference type="OrthoDB" id="8794567at2"/>
<dbReference type="Pfam" id="PF04287">
    <property type="entry name" value="DUF446"/>
    <property type="match status" value="1"/>
</dbReference>
<evidence type="ECO:0000313" key="3">
    <source>
        <dbReference type="Proteomes" id="UP000249700"/>
    </source>
</evidence>
<dbReference type="InterPro" id="IPR007384">
    <property type="entry name" value="UCP006257"/>
</dbReference>